<dbReference type="AlphaFoldDB" id="A0A1S3D9M0"/>
<proteinExistence type="predicted"/>
<feature type="region of interest" description="Disordered" evidence="1">
    <location>
        <begin position="107"/>
        <end position="132"/>
    </location>
</feature>
<keyword evidence="3" id="KW-1185">Reference proteome</keyword>
<dbReference type="KEGG" id="dci:103514205"/>
<dbReference type="Proteomes" id="UP000079169">
    <property type="component" value="Unplaced"/>
</dbReference>
<gene>
    <name evidence="4" type="primary">LOC103514205</name>
</gene>
<evidence type="ECO:0000256" key="2">
    <source>
        <dbReference type="SAM" id="Phobius"/>
    </source>
</evidence>
<keyword evidence="2" id="KW-1133">Transmembrane helix</keyword>
<keyword evidence="2" id="KW-0812">Transmembrane</keyword>
<reference evidence="4" key="1">
    <citation type="submission" date="2025-08" db="UniProtKB">
        <authorList>
            <consortium name="RefSeq"/>
        </authorList>
    </citation>
    <scope>IDENTIFICATION</scope>
</reference>
<dbReference type="RefSeq" id="XP_008477293.1">
    <property type="nucleotide sequence ID" value="XM_008479071.3"/>
</dbReference>
<sequence length="132" mass="13878">MYTAAQPSASGLLSLPSLSGQEQGGALVLAVLVISAVLLVGIAVLVASFVYTKTTTGCPGQCRNSRTLTTSRRKRSSPHPNSSTDGFKFLWQKNASTLAAGFEKLNSNDLSEDEEDSHSTLSVMGENGHSFA</sequence>
<name>A0A1S3D9M0_DIACI</name>
<feature type="region of interest" description="Disordered" evidence="1">
    <location>
        <begin position="61"/>
        <end position="87"/>
    </location>
</feature>
<accession>A0A1S3D9M0</accession>
<feature type="transmembrane region" description="Helical" evidence="2">
    <location>
        <begin position="30"/>
        <end position="51"/>
    </location>
</feature>
<dbReference type="PaxDb" id="121845-A0A1S3D9M0"/>
<protein>
    <submittedName>
        <fullName evidence="4">Uncharacterized protein LOC103514205</fullName>
    </submittedName>
</protein>
<organism evidence="3 4">
    <name type="scientific">Diaphorina citri</name>
    <name type="common">Asian citrus psyllid</name>
    <dbReference type="NCBI Taxonomy" id="121845"/>
    <lineage>
        <taxon>Eukaryota</taxon>
        <taxon>Metazoa</taxon>
        <taxon>Ecdysozoa</taxon>
        <taxon>Arthropoda</taxon>
        <taxon>Hexapoda</taxon>
        <taxon>Insecta</taxon>
        <taxon>Pterygota</taxon>
        <taxon>Neoptera</taxon>
        <taxon>Paraneoptera</taxon>
        <taxon>Hemiptera</taxon>
        <taxon>Sternorrhyncha</taxon>
        <taxon>Psylloidea</taxon>
        <taxon>Psyllidae</taxon>
        <taxon>Diaphorininae</taxon>
        <taxon>Diaphorina</taxon>
    </lineage>
</organism>
<evidence type="ECO:0000313" key="3">
    <source>
        <dbReference type="Proteomes" id="UP000079169"/>
    </source>
</evidence>
<keyword evidence="2" id="KW-0472">Membrane</keyword>
<evidence type="ECO:0000313" key="4">
    <source>
        <dbReference type="RefSeq" id="XP_008477293.1"/>
    </source>
</evidence>
<evidence type="ECO:0000256" key="1">
    <source>
        <dbReference type="SAM" id="MobiDB-lite"/>
    </source>
</evidence>
<dbReference type="GeneID" id="103514205"/>